<evidence type="ECO:0000313" key="2">
    <source>
        <dbReference type="Proteomes" id="UP001079430"/>
    </source>
</evidence>
<organism evidence="1 2">
    <name type="scientific">Sinorhizobium psoraleae</name>
    <dbReference type="NCBI Taxonomy" id="520838"/>
    <lineage>
        <taxon>Bacteria</taxon>
        <taxon>Pseudomonadati</taxon>
        <taxon>Pseudomonadota</taxon>
        <taxon>Alphaproteobacteria</taxon>
        <taxon>Hyphomicrobiales</taxon>
        <taxon>Rhizobiaceae</taxon>
        <taxon>Sinorhizobium/Ensifer group</taxon>
        <taxon>Sinorhizobium</taxon>
    </lineage>
</organism>
<dbReference type="RefSeq" id="WP_269286349.1">
    <property type="nucleotide sequence ID" value="NZ_JAPVOI010000006.1"/>
</dbReference>
<dbReference type="Proteomes" id="UP001079430">
    <property type="component" value="Unassembled WGS sequence"/>
</dbReference>
<protein>
    <submittedName>
        <fullName evidence="1">Uncharacterized protein</fullName>
    </submittedName>
</protein>
<keyword evidence="2" id="KW-1185">Reference proteome</keyword>
<comment type="caution">
    <text evidence="1">The sequence shown here is derived from an EMBL/GenBank/DDBJ whole genome shotgun (WGS) entry which is preliminary data.</text>
</comment>
<gene>
    <name evidence="1" type="ORF">O3W52_32040</name>
</gene>
<name>A0ABT4KQU2_9HYPH</name>
<accession>A0ABT4KQU2</accession>
<sequence length="52" mass="6189">MQEPPDPDTAVRSEFERVKAKNTVEAYERFIRRHPDHALADEARRTLLRLKQ</sequence>
<evidence type="ECO:0000313" key="1">
    <source>
        <dbReference type="EMBL" id="MCZ4094339.1"/>
    </source>
</evidence>
<reference evidence="1" key="1">
    <citation type="submission" date="2022-10" db="EMBL/GenBank/DDBJ databases">
        <title>Whole genome sequencing of three plant growth promoting bacteria isolated from Vachellia tortilis subsp. raddiana in Morocco.</title>
        <authorList>
            <person name="Hnini M."/>
            <person name="Zouagui R."/>
            <person name="Zouagui H."/>
            <person name="Chemao Elfihri M.-W."/>
            <person name="Ibrahimi A."/>
            <person name="Sbabou L."/>
            <person name="Aurag J."/>
        </authorList>
    </citation>
    <scope>NUCLEOTIDE SEQUENCE</scope>
    <source>
        <strain evidence="1">LMR678</strain>
    </source>
</reference>
<proteinExistence type="predicted"/>
<dbReference type="EMBL" id="JAPVOI010000006">
    <property type="protein sequence ID" value="MCZ4094339.1"/>
    <property type="molecule type" value="Genomic_DNA"/>
</dbReference>